<comment type="subcellular location">
    <subcellularLocation>
        <location evidence="1">Cell inner membrane</location>
        <topology evidence="1">Multi-pass membrane protein</topology>
    </subcellularLocation>
</comment>
<dbReference type="FunFam" id="1.20.1640.10:FF:000001">
    <property type="entry name" value="Efflux pump membrane transporter"/>
    <property type="match status" value="1"/>
</dbReference>
<dbReference type="Gene3D" id="3.30.2090.10">
    <property type="entry name" value="Multidrug efflux transporter AcrB TolC docking domain, DN and DC subdomains"/>
    <property type="match status" value="2"/>
</dbReference>
<keyword evidence="6 8" id="KW-1133">Transmembrane helix</keyword>
<dbReference type="AlphaFoldDB" id="A0A1M5QNQ5"/>
<dbReference type="Gene3D" id="3.30.70.1440">
    <property type="entry name" value="Multidrug efflux transporter AcrB pore domain"/>
    <property type="match status" value="1"/>
</dbReference>
<feature type="transmembrane region" description="Helical" evidence="8">
    <location>
        <begin position="443"/>
        <end position="463"/>
    </location>
</feature>
<sequence>MNISAAFIKRPIGTSLLALALLLLGAAVWPLLPVAPLPQVDFPTIQVTAKLPGGNPEIMASSVAQPLERQFSLISGMTQMTSVSALGSTQITLQFDLNRDIDAAALDVQAAINAATGQLPADLPSPPTFRKINPADSSILILSVQSEALPLIEVNDYADNFLAQQLSQIEGVGLVNIFGQQKPAIRIQVDPAKLAALGLSLEEIRGVIAETTVNQPKGTIDGSRQSFTVYTNDQLLDAGSWNDMVLAYRNGSPIRVRDVGIAVPGPEDLKKAAWAFAGKAGHAGDTPVDGRSLIVGITKQPGANVIETVERIKAALPHLLASIPPTVHVSTLSDRTQNIRASVHEVELTLLLSIALVIGVIFVFLRSVPATLIPSATIPLALLGTAAIMYLVGFSLDNLSLMALTVAVGFVVDDAIVMLENIYRHVEEGMSPMEAAYAGSREIGFTIISISISLIAVFIPLLLMGGIVGRLFREFAVTVTLTILVSVLVSLTLTPMLCSRFLKAHQGESHGRLYRWFGRGFDLMLDGYRRGLHLVLRHQFITLCSFLATLLATVALFIVIPKGFFPQQDTGFIFGFAETAQDASFSSMNRRMQALAEVVREDPDIAQFGMSSGQTTFNTGTFFISLKPKDEGRTASADQVIARLRPKLSTVEGITLFMQAGQDINVGGRLSRTQYQYTVTDANLDELNTWAPRLLARLAELPELTDLASDQQNAAATATLTIDRARASSFGISPALIDATIYDAIGQRQVAQYFTQINSYHVVLEVTPRLQEDPGLFSKLYVTSPLTGQQVPLSSFVSIDTDKTGYLSISHQSQFPAVTLSFNLAPGVALGQAVTAIRQAQAAMNVPAALIGSFQGTAKAFGESLATQPYLILAALVAVYIVLGLLYESYIHPLTILSTLPSAGVGALLILMVNGYDLSVIALIGIILLIGIVKKNGIMMIDFALTAEREHGLEPREAIYQACLLRFRPIMMTTMCALLSGLPLMLGQGAGSELRRPLGFAMVGGLILSQALTLFTTPVIYLYLDRAHYWYMRRKKASAARKLRKARKGARGAPAAGGSSE</sequence>
<evidence type="ECO:0000313" key="9">
    <source>
        <dbReference type="EMBL" id="SHH15616.1"/>
    </source>
</evidence>
<feature type="transmembrane region" description="Helical" evidence="8">
    <location>
        <begin position="998"/>
        <end position="1024"/>
    </location>
</feature>
<feature type="transmembrane region" description="Helical" evidence="8">
    <location>
        <begin position="870"/>
        <end position="887"/>
    </location>
</feature>
<keyword evidence="7 8" id="KW-0472">Membrane</keyword>
<feature type="transmembrane region" description="Helical" evidence="8">
    <location>
        <begin position="920"/>
        <end position="945"/>
    </location>
</feature>
<keyword evidence="5 8" id="KW-0812">Transmembrane</keyword>
<keyword evidence="2" id="KW-0813">Transport</keyword>
<feature type="transmembrane region" description="Helical" evidence="8">
    <location>
        <begin position="475"/>
        <end position="498"/>
    </location>
</feature>
<dbReference type="SUPFAM" id="SSF82866">
    <property type="entry name" value="Multidrug efflux transporter AcrB transmembrane domain"/>
    <property type="match status" value="2"/>
</dbReference>
<dbReference type="Pfam" id="PF00873">
    <property type="entry name" value="ACR_tran"/>
    <property type="match status" value="1"/>
</dbReference>
<dbReference type="EMBL" id="FQXE01000002">
    <property type="protein sequence ID" value="SHH15616.1"/>
    <property type="molecule type" value="Genomic_DNA"/>
</dbReference>
<evidence type="ECO:0000256" key="8">
    <source>
        <dbReference type="SAM" id="Phobius"/>
    </source>
</evidence>
<dbReference type="OrthoDB" id="9042683at2"/>
<feature type="transmembrane region" description="Helical" evidence="8">
    <location>
        <begin position="348"/>
        <end position="365"/>
    </location>
</feature>
<protein>
    <submittedName>
        <fullName evidence="9">Hydrophobic/amphiphilic exporter-1, HAE1 family</fullName>
    </submittedName>
</protein>
<dbReference type="InterPro" id="IPR027463">
    <property type="entry name" value="AcrB_DN_DC_subdom"/>
</dbReference>
<evidence type="ECO:0000256" key="7">
    <source>
        <dbReference type="ARBA" id="ARBA00023136"/>
    </source>
</evidence>
<organism evidence="9 10">
    <name type="scientific">Pollutimonas bauzanensis</name>
    <dbReference type="NCBI Taxonomy" id="658167"/>
    <lineage>
        <taxon>Bacteria</taxon>
        <taxon>Pseudomonadati</taxon>
        <taxon>Pseudomonadota</taxon>
        <taxon>Betaproteobacteria</taxon>
        <taxon>Burkholderiales</taxon>
        <taxon>Alcaligenaceae</taxon>
        <taxon>Pollutimonas</taxon>
    </lineage>
</organism>
<dbReference type="Proteomes" id="UP000184226">
    <property type="component" value="Unassembled WGS sequence"/>
</dbReference>
<evidence type="ECO:0000313" key="10">
    <source>
        <dbReference type="Proteomes" id="UP000184226"/>
    </source>
</evidence>
<dbReference type="Gene3D" id="3.30.70.1430">
    <property type="entry name" value="Multidrug efflux transporter AcrB pore domain"/>
    <property type="match status" value="2"/>
</dbReference>
<evidence type="ECO:0000256" key="1">
    <source>
        <dbReference type="ARBA" id="ARBA00004429"/>
    </source>
</evidence>
<evidence type="ECO:0000256" key="3">
    <source>
        <dbReference type="ARBA" id="ARBA00022475"/>
    </source>
</evidence>
<keyword evidence="4" id="KW-0997">Cell inner membrane</keyword>
<evidence type="ECO:0000256" key="5">
    <source>
        <dbReference type="ARBA" id="ARBA00022692"/>
    </source>
</evidence>
<dbReference type="Gene3D" id="3.30.70.1320">
    <property type="entry name" value="Multidrug efflux transporter AcrB pore domain like"/>
    <property type="match status" value="1"/>
</dbReference>
<dbReference type="GO" id="GO:0005886">
    <property type="term" value="C:plasma membrane"/>
    <property type="evidence" value="ECO:0007669"/>
    <property type="project" value="UniProtKB-SubCell"/>
</dbReference>
<dbReference type="SUPFAM" id="SSF82714">
    <property type="entry name" value="Multidrug efflux transporter AcrB TolC docking domain, DN and DC subdomains"/>
    <property type="match status" value="2"/>
</dbReference>
<feature type="transmembrane region" description="Helical" evidence="8">
    <location>
        <begin position="372"/>
        <end position="393"/>
    </location>
</feature>
<dbReference type="Gene3D" id="1.20.1640.10">
    <property type="entry name" value="Multidrug efflux transporter AcrB transmembrane domain"/>
    <property type="match status" value="2"/>
</dbReference>
<dbReference type="GO" id="GO:0042910">
    <property type="term" value="F:xenobiotic transmembrane transporter activity"/>
    <property type="evidence" value="ECO:0007669"/>
    <property type="project" value="TreeGrafter"/>
</dbReference>
<evidence type="ECO:0000256" key="2">
    <source>
        <dbReference type="ARBA" id="ARBA00022448"/>
    </source>
</evidence>
<feature type="transmembrane region" description="Helical" evidence="8">
    <location>
        <begin position="965"/>
        <end position="986"/>
    </location>
</feature>
<name>A0A1M5QNQ5_9BURK</name>
<feature type="transmembrane region" description="Helical" evidence="8">
    <location>
        <begin position="540"/>
        <end position="560"/>
    </location>
</feature>
<evidence type="ECO:0000256" key="6">
    <source>
        <dbReference type="ARBA" id="ARBA00022989"/>
    </source>
</evidence>
<dbReference type="FunFam" id="3.30.70.1430:FF:000001">
    <property type="entry name" value="Efflux pump membrane transporter"/>
    <property type="match status" value="1"/>
</dbReference>
<proteinExistence type="predicted"/>
<dbReference type="STRING" id="658167.SAMN04488135_102332"/>
<dbReference type="SUPFAM" id="SSF82693">
    <property type="entry name" value="Multidrug efflux transporter AcrB pore domain, PN1, PN2, PC1 and PC2 subdomains"/>
    <property type="match status" value="3"/>
</dbReference>
<dbReference type="PANTHER" id="PTHR32063:SF30">
    <property type="entry name" value="ACRB_ACRD_ACRF FAMILY PROTEIN"/>
    <property type="match status" value="1"/>
</dbReference>
<keyword evidence="10" id="KW-1185">Reference proteome</keyword>
<dbReference type="PRINTS" id="PR00702">
    <property type="entry name" value="ACRIFLAVINRP"/>
</dbReference>
<evidence type="ECO:0000256" key="4">
    <source>
        <dbReference type="ARBA" id="ARBA00022519"/>
    </source>
</evidence>
<reference evidence="9 10" key="1">
    <citation type="submission" date="2016-11" db="EMBL/GenBank/DDBJ databases">
        <authorList>
            <person name="Jaros S."/>
            <person name="Januszkiewicz K."/>
            <person name="Wedrychowicz H."/>
        </authorList>
    </citation>
    <scope>NUCLEOTIDE SEQUENCE [LARGE SCALE GENOMIC DNA]</scope>
    <source>
        <strain evidence="9 10">CGMCC 1.10190</strain>
    </source>
</reference>
<dbReference type="RefSeq" id="WP_073101962.1">
    <property type="nucleotide sequence ID" value="NZ_FQXE01000002.1"/>
</dbReference>
<dbReference type="InterPro" id="IPR001036">
    <property type="entry name" value="Acrflvin-R"/>
</dbReference>
<accession>A0A1M5QNQ5</accession>
<keyword evidence="3" id="KW-1003">Cell membrane</keyword>
<gene>
    <name evidence="9" type="ORF">SAMN04488135_102332</name>
</gene>
<dbReference type="PANTHER" id="PTHR32063">
    <property type="match status" value="1"/>
</dbReference>